<dbReference type="PANTHER" id="PTHR33332">
    <property type="entry name" value="REVERSE TRANSCRIPTASE DOMAIN-CONTAINING PROTEIN"/>
    <property type="match status" value="1"/>
</dbReference>
<reference evidence="1 2" key="1">
    <citation type="submission" date="2024-06" db="EMBL/GenBank/DDBJ databases">
        <title>The draft genome of Grus japonensis, version 3.</title>
        <authorList>
            <person name="Nabeshima K."/>
            <person name="Suzuki S."/>
            <person name="Onuma M."/>
        </authorList>
    </citation>
    <scope>NUCLEOTIDE SEQUENCE [LARGE SCALE GENOMIC DNA]</scope>
    <source>
        <strain evidence="1 2">451A</strain>
    </source>
</reference>
<protein>
    <submittedName>
        <fullName evidence="1">cAMP-dependent protein kinase inhibitor alpha</fullName>
    </submittedName>
</protein>
<dbReference type="AlphaFoldDB" id="A0ABC9W9X4"/>
<dbReference type="GO" id="GO:0004860">
    <property type="term" value="F:protein kinase inhibitor activity"/>
    <property type="evidence" value="ECO:0007669"/>
    <property type="project" value="UniProtKB-KW"/>
</dbReference>
<proteinExistence type="predicted"/>
<accession>A0ABC9W9X4</accession>
<sequence length="199" mass="22476">MPGKIMEHILLEAMLRHMEDREVIEDSHHDFKGKSRLTNLVLFYDGVTTWTSVTSDVPEKSVLGPVLFNIFINNMDSGIKCTLSKFADETKLSGEVDTGERQNAIQRDTGKLKKWAHMNLMRFNKVKCKVLQMGQSKSQYQYRLGDEGIESSPEEKDLGVLGDEKLDMSRQCALTCLQPRKPTVSRAASKKAWPAGQGR</sequence>
<dbReference type="EMBL" id="BAAFJT010000002">
    <property type="protein sequence ID" value="GAB0182128.1"/>
    <property type="molecule type" value="Genomic_DNA"/>
</dbReference>
<organism evidence="1 2">
    <name type="scientific">Grus japonensis</name>
    <name type="common">Japanese crane</name>
    <name type="synonym">Red-crowned crane</name>
    <dbReference type="NCBI Taxonomy" id="30415"/>
    <lineage>
        <taxon>Eukaryota</taxon>
        <taxon>Metazoa</taxon>
        <taxon>Chordata</taxon>
        <taxon>Craniata</taxon>
        <taxon>Vertebrata</taxon>
        <taxon>Euteleostomi</taxon>
        <taxon>Archelosauria</taxon>
        <taxon>Archosauria</taxon>
        <taxon>Dinosauria</taxon>
        <taxon>Saurischia</taxon>
        <taxon>Theropoda</taxon>
        <taxon>Coelurosauria</taxon>
        <taxon>Aves</taxon>
        <taxon>Neognathae</taxon>
        <taxon>Neoaves</taxon>
        <taxon>Gruiformes</taxon>
        <taxon>Gruidae</taxon>
        <taxon>Grus</taxon>
    </lineage>
</organism>
<evidence type="ECO:0000313" key="1">
    <source>
        <dbReference type="EMBL" id="GAB0182128.1"/>
    </source>
</evidence>
<evidence type="ECO:0000313" key="2">
    <source>
        <dbReference type="Proteomes" id="UP001623348"/>
    </source>
</evidence>
<dbReference type="Proteomes" id="UP001623348">
    <property type="component" value="Unassembled WGS sequence"/>
</dbReference>
<comment type="caution">
    <text evidence="1">The sequence shown here is derived from an EMBL/GenBank/DDBJ whole genome shotgun (WGS) entry which is preliminary data.</text>
</comment>
<keyword evidence="2" id="KW-1185">Reference proteome</keyword>
<gene>
    <name evidence="1" type="ORF">GRJ2_000678100</name>
</gene>
<name>A0ABC9W9X4_GRUJA</name>
<keyword evidence="1" id="KW-0649">Protein kinase inhibitor</keyword>